<sequence length="112" mass="13279">MLASFYRQFEEWLHLEGIIENSDWRTYAGQRFFYVNSKLPAQSLTQQLLETGERLSIGTKLKPECIYVRSAEHWHVYRFRFRVPDEKQFCCGNLCEDCFLLRLSPSSQTTTS</sequence>
<evidence type="ECO:0000313" key="1">
    <source>
        <dbReference type="EMBL" id="RNB75514.1"/>
    </source>
</evidence>
<accession>A0A3M8CIG7</accession>
<name>A0A3M8CIG7_9BACL</name>
<reference evidence="1 2" key="1">
    <citation type="submission" date="2018-10" db="EMBL/GenBank/DDBJ databases">
        <title>Phylogenomics of Brevibacillus.</title>
        <authorList>
            <person name="Dunlap C."/>
        </authorList>
    </citation>
    <scope>NUCLEOTIDE SEQUENCE [LARGE SCALE GENOMIC DNA]</scope>
    <source>
        <strain evidence="1 2">JCM 12215</strain>
    </source>
</reference>
<keyword evidence="2" id="KW-1185">Reference proteome</keyword>
<dbReference type="Proteomes" id="UP000282028">
    <property type="component" value="Unassembled WGS sequence"/>
</dbReference>
<dbReference type="AlphaFoldDB" id="A0A3M8CIG7"/>
<evidence type="ECO:0000313" key="2">
    <source>
        <dbReference type="Proteomes" id="UP000282028"/>
    </source>
</evidence>
<gene>
    <name evidence="1" type="ORF">EDM52_08015</name>
</gene>
<dbReference type="EMBL" id="RHHR01000010">
    <property type="protein sequence ID" value="RNB75514.1"/>
    <property type="molecule type" value="Genomic_DNA"/>
</dbReference>
<organism evidence="1 2">
    <name type="scientific">Brevibacillus invocatus</name>
    <dbReference type="NCBI Taxonomy" id="173959"/>
    <lineage>
        <taxon>Bacteria</taxon>
        <taxon>Bacillati</taxon>
        <taxon>Bacillota</taxon>
        <taxon>Bacilli</taxon>
        <taxon>Bacillales</taxon>
        <taxon>Paenibacillaceae</taxon>
        <taxon>Brevibacillus</taxon>
    </lineage>
</organism>
<dbReference type="OrthoDB" id="2988713at2"/>
<proteinExistence type="predicted"/>
<dbReference type="RefSeq" id="WP_122908474.1">
    <property type="nucleotide sequence ID" value="NZ_CBCSBE010000001.1"/>
</dbReference>
<protein>
    <submittedName>
        <fullName evidence="1">Uncharacterized protein</fullName>
    </submittedName>
</protein>
<comment type="caution">
    <text evidence="1">The sequence shown here is derived from an EMBL/GenBank/DDBJ whole genome shotgun (WGS) entry which is preliminary data.</text>
</comment>